<keyword evidence="4" id="KW-1185">Reference proteome</keyword>
<dbReference type="AlphaFoldDB" id="A0AA36HA45"/>
<keyword evidence="2" id="KW-0812">Transmembrane</keyword>
<feature type="region of interest" description="Disordered" evidence="1">
    <location>
        <begin position="278"/>
        <end position="308"/>
    </location>
</feature>
<protein>
    <submittedName>
        <fullName evidence="3">Uncharacterized protein</fullName>
    </submittedName>
</protein>
<feature type="compositionally biased region" description="Basic residues" evidence="1">
    <location>
        <begin position="287"/>
        <end position="299"/>
    </location>
</feature>
<accession>A0AA36HA45</accession>
<feature type="transmembrane region" description="Helical" evidence="2">
    <location>
        <begin position="223"/>
        <end position="250"/>
    </location>
</feature>
<dbReference type="Proteomes" id="UP001176961">
    <property type="component" value="Unassembled WGS sequence"/>
</dbReference>
<dbReference type="InterPro" id="IPR036444">
    <property type="entry name" value="PLipase_A2_dom_sf"/>
</dbReference>
<reference evidence="3" key="1">
    <citation type="submission" date="2023-07" db="EMBL/GenBank/DDBJ databases">
        <authorList>
            <consortium name="CYATHOMIX"/>
        </authorList>
    </citation>
    <scope>NUCLEOTIDE SEQUENCE</scope>
    <source>
        <strain evidence="3">N/A</strain>
    </source>
</reference>
<dbReference type="PANTHER" id="PTHR34228">
    <property type="entry name" value="PROTEIN CBG09474-RELATED"/>
    <property type="match status" value="1"/>
</dbReference>
<proteinExistence type="predicted"/>
<evidence type="ECO:0000313" key="4">
    <source>
        <dbReference type="Proteomes" id="UP001176961"/>
    </source>
</evidence>
<dbReference type="EMBL" id="CATQJL010000316">
    <property type="protein sequence ID" value="CAJ0606924.1"/>
    <property type="molecule type" value="Genomic_DNA"/>
</dbReference>
<sequence>MQVSDWLMLNVIVPFSTTYKIAKEDWMCGQEDILMSLSYSSMAGDCEMYALRVNQCCAYHDECYSLQLGQQKCDNEFCHCLDVVSEIIRDRMCDMFIRAKCTLVSRFGQSAYTNSKKSISLLWKWELYLLVNGLYSTFSKHIELSFEEIVKSCVLLHEHCIEVVDSDPADLCLEELKICVKTAYDYYPEARCLSAIEEVFPGAGNLKTKKNWLEGRLYILKPYIYRALFILTILVVTLCFMSSIVGLVMVCSKDPDLDRAVAGARRYPRWLTSLREIASRRGDHSEKRQRKKKKRKSKRGQTSDLELP</sequence>
<gene>
    <name evidence="3" type="ORF">CYNAS_LOCUS18907</name>
</gene>
<dbReference type="GO" id="GO:0004623">
    <property type="term" value="F:phospholipase A2 activity"/>
    <property type="evidence" value="ECO:0007669"/>
    <property type="project" value="InterPro"/>
</dbReference>
<evidence type="ECO:0000256" key="2">
    <source>
        <dbReference type="SAM" id="Phobius"/>
    </source>
</evidence>
<evidence type="ECO:0000256" key="1">
    <source>
        <dbReference type="SAM" id="MobiDB-lite"/>
    </source>
</evidence>
<evidence type="ECO:0000313" key="3">
    <source>
        <dbReference type="EMBL" id="CAJ0606924.1"/>
    </source>
</evidence>
<dbReference type="InterPro" id="IPR053322">
    <property type="entry name" value="PLA2-like"/>
</dbReference>
<keyword evidence="2" id="KW-0472">Membrane</keyword>
<dbReference type="SUPFAM" id="SSF48619">
    <property type="entry name" value="Phospholipase A2, PLA2"/>
    <property type="match status" value="1"/>
</dbReference>
<dbReference type="GO" id="GO:0006644">
    <property type="term" value="P:phospholipid metabolic process"/>
    <property type="evidence" value="ECO:0007669"/>
    <property type="project" value="InterPro"/>
</dbReference>
<comment type="caution">
    <text evidence="3">The sequence shown here is derived from an EMBL/GenBank/DDBJ whole genome shotgun (WGS) entry which is preliminary data.</text>
</comment>
<organism evidence="3 4">
    <name type="scientific">Cylicocyclus nassatus</name>
    <name type="common">Nematode worm</name>
    <dbReference type="NCBI Taxonomy" id="53992"/>
    <lineage>
        <taxon>Eukaryota</taxon>
        <taxon>Metazoa</taxon>
        <taxon>Ecdysozoa</taxon>
        <taxon>Nematoda</taxon>
        <taxon>Chromadorea</taxon>
        <taxon>Rhabditida</taxon>
        <taxon>Rhabditina</taxon>
        <taxon>Rhabditomorpha</taxon>
        <taxon>Strongyloidea</taxon>
        <taxon>Strongylidae</taxon>
        <taxon>Cylicocyclus</taxon>
    </lineage>
</organism>
<keyword evidence="2" id="KW-1133">Transmembrane helix</keyword>
<dbReference type="GO" id="GO:0050482">
    <property type="term" value="P:arachidonate secretion"/>
    <property type="evidence" value="ECO:0007669"/>
    <property type="project" value="InterPro"/>
</dbReference>
<name>A0AA36HA45_CYLNA</name>